<accession>A0ABD2P392</accession>
<organism evidence="1 2">
    <name type="scientific">Cryptolaemus montrouzieri</name>
    <dbReference type="NCBI Taxonomy" id="559131"/>
    <lineage>
        <taxon>Eukaryota</taxon>
        <taxon>Metazoa</taxon>
        <taxon>Ecdysozoa</taxon>
        <taxon>Arthropoda</taxon>
        <taxon>Hexapoda</taxon>
        <taxon>Insecta</taxon>
        <taxon>Pterygota</taxon>
        <taxon>Neoptera</taxon>
        <taxon>Endopterygota</taxon>
        <taxon>Coleoptera</taxon>
        <taxon>Polyphaga</taxon>
        <taxon>Cucujiformia</taxon>
        <taxon>Coccinelloidea</taxon>
        <taxon>Coccinellidae</taxon>
        <taxon>Scymninae</taxon>
        <taxon>Scymnini</taxon>
        <taxon>Cryptolaemus</taxon>
    </lineage>
</organism>
<dbReference type="SUPFAM" id="SSF56219">
    <property type="entry name" value="DNase I-like"/>
    <property type="match status" value="1"/>
</dbReference>
<protein>
    <submittedName>
        <fullName evidence="1">Uncharacterized protein</fullName>
    </submittedName>
</protein>
<dbReference type="InterPro" id="IPR036691">
    <property type="entry name" value="Endo/exonu/phosph_ase_sf"/>
</dbReference>
<evidence type="ECO:0000313" key="1">
    <source>
        <dbReference type="EMBL" id="KAL3285448.1"/>
    </source>
</evidence>
<evidence type="ECO:0000313" key="2">
    <source>
        <dbReference type="Proteomes" id="UP001516400"/>
    </source>
</evidence>
<dbReference type="AlphaFoldDB" id="A0ABD2P392"/>
<name>A0ABD2P392_9CUCU</name>
<keyword evidence="2" id="KW-1185">Reference proteome</keyword>
<gene>
    <name evidence="1" type="ORF">HHI36_024172</name>
</gene>
<reference evidence="1 2" key="1">
    <citation type="journal article" date="2021" name="BMC Biol.">
        <title>Horizontally acquired antibacterial genes associated with adaptive radiation of ladybird beetles.</title>
        <authorList>
            <person name="Li H.S."/>
            <person name="Tang X.F."/>
            <person name="Huang Y.H."/>
            <person name="Xu Z.Y."/>
            <person name="Chen M.L."/>
            <person name="Du X.Y."/>
            <person name="Qiu B.Y."/>
            <person name="Chen P.T."/>
            <person name="Zhang W."/>
            <person name="Slipinski A."/>
            <person name="Escalona H.E."/>
            <person name="Waterhouse R.M."/>
            <person name="Zwick A."/>
            <person name="Pang H."/>
        </authorList>
    </citation>
    <scope>NUCLEOTIDE SEQUENCE [LARGE SCALE GENOMIC DNA]</scope>
    <source>
        <strain evidence="1">SYSU2018</strain>
    </source>
</reference>
<comment type="caution">
    <text evidence="1">The sequence shown here is derived from an EMBL/GenBank/DDBJ whole genome shotgun (WGS) entry which is preliminary data.</text>
</comment>
<dbReference type="Gene3D" id="3.60.10.10">
    <property type="entry name" value="Endonuclease/exonuclease/phosphatase"/>
    <property type="match status" value="1"/>
</dbReference>
<proteinExistence type="predicted"/>
<sequence length="105" mass="12137">MDELKTFISRKVHDVIILVETWLKEELTELFQIKNYRSVHSCRSTKSGGGSAIYVRKNLDFTVSLCETVEKVNNFVKITLKDSNASFCAIYRQNKSDIDTFFFVS</sequence>
<dbReference type="Proteomes" id="UP001516400">
    <property type="component" value="Unassembled WGS sequence"/>
</dbReference>
<dbReference type="EMBL" id="JABFTP020000172">
    <property type="protein sequence ID" value="KAL3285448.1"/>
    <property type="molecule type" value="Genomic_DNA"/>
</dbReference>